<dbReference type="EMBL" id="CP002195">
    <property type="protein sequence ID" value="AFD28118.1"/>
    <property type="molecule type" value="Genomic_DNA"/>
</dbReference>
<evidence type="ECO:0000313" key="3">
    <source>
        <dbReference type="Proteomes" id="UP000007575"/>
    </source>
</evidence>
<gene>
    <name evidence="2" type="ordered locus">DGo_PD0044</name>
</gene>
<keyword evidence="2" id="KW-0614">Plasmid</keyword>
<geneLocation type="plasmid" evidence="2 3">
    <name>P4</name>
</geneLocation>
<proteinExistence type="predicted"/>
<dbReference type="RefSeq" id="WP_014686928.1">
    <property type="nucleotide sequence ID" value="NC_017792.1"/>
</dbReference>
<dbReference type="OrthoDB" id="3831091at2"/>
<dbReference type="PATRIC" id="fig|745776.4.peg.4024"/>
<protein>
    <submittedName>
        <fullName evidence="2">Uncharacterized protein</fullName>
    </submittedName>
</protein>
<keyword evidence="3" id="KW-1185">Reference proteome</keyword>
<sequence length="576" mass="63138">MTEHVPMTNLSATYVVLNRHNLPPVASTRLIRPRLAYVKYYPDILDLRPDVIPLFDGPPGTEVTDYCRREGQGSFPVLLELGSDAVTDMERDLGGTQRLIPAAHITRIHVRSPEELTELRAHEYENASMTDYTIQVSPHLFPEDGPGLDEIVVRLGHLPPAPEDRAERIAAANRMTGGLLAVASHGPDEAGEVEALFRRGLQGERGDVTDLTFIVQALLDGNQDSTDARLLNVVATVLVHLPVSEQPAMDDLLLQYRNLYLQRYPDDVKGLRIIERAEHVMVSQQFRPGNDAAAPVAFALLLHVMRQRLADLTQDNRSLMPFFENGLPGRTTVNIARFLTGLRLGRQRMDTLDRPAPLDAWAAAEEALAVPQRPARLLSLLEPFKRKDVDGGNQDIRNHQDIAGFTGAVDGTVAPETVSGDQLPAPDVADVSREKPLPEAVSLEGTPGSERTDLTSLAVPICLLRGWHDLIITTVTTAAPIQVTPERAGRVSLRLTGQVEVTRSVEQADELLRRLDMEPLTPGELAQVRGTSTEPGVPKKAKRTRKAATGTARKRGRKPAVAPEDGETPAHELSLD</sequence>
<evidence type="ECO:0000313" key="2">
    <source>
        <dbReference type="EMBL" id="AFD28118.1"/>
    </source>
</evidence>
<organism evidence="2 3">
    <name type="scientific">Deinococcus gobiensis (strain DSM 21396 / JCM 16679 / CGMCC 1.7299 / I-0)</name>
    <dbReference type="NCBI Taxonomy" id="745776"/>
    <lineage>
        <taxon>Bacteria</taxon>
        <taxon>Thermotogati</taxon>
        <taxon>Deinococcota</taxon>
        <taxon>Deinococci</taxon>
        <taxon>Deinococcales</taxon>
        <taxon>Deinococcaceae</taxon>
        <taxon>Deinococcus</taxon>
    </lineage>
</organism>
<dbReference type="Proteomes" id="UP000007575">
    <property type="component" value="Plasmid P4"/>
</dbReference>
<feature type="compositionally biased region" description="Basic residues" evidence="1">
    <location>
        <begin position="539"/>
        <end position="558"/>
    </location>
</feature>
<dbReference type="HOGENOM" id="CLU_473063_0_0_0"/>
<feature type="region of interest" description="Disordered" evidence="1">
    <location>
        <begin position="522"/>
        <end position="576"/>
    </location>
</feature>
<dbReference type="AlphaFoldDB" id="H8H3M1"/>
<evidence type="ECO:0000256" key="1">
    <source>
        <dbReference type="SAM" id="MobiDB-lite"/>
    </source>
</evidence>
<accession>H8H3M1</accession>
<reference evidence="2 3" key="1">
    <citation type="journal article" date="2012" name="PLoS ONE">
        <title>Genome sequence and transcriptome analysis of the radioresistant bacterium Deinococcus gobiensis: insights into the extreme environmental adaptations.</title>
        <authorList>
            <person name="Yuan M."/>
            <person name="Chen M."/>
            <person name="Zhang W."/>
            <person name="Lu W."/>
            <person name="Wang J."/>
            <person name="Yang M."/>
            <person name="Zhao P."/>
            <person name="Tang R."/>
            <person name="Li X."/>
            <person name="Hao Y."/>
            <person name="Zhou Z."/>
            <person name="Zhan Y."/>
            <person name="Yu H."/>
            <person name="Teng C."/>
            <person name="Yan Y."/>
            <person name="Ping S."/>
            <person name="Wang Y."/>
            <person name="Lin M."/>
        </authorList>
    </citation>
    <scope>NUCLEOTIDE SEQUENCE [LARGE SCALE GENOMIC DNA]</scope>
    <source>
        <strain evidence="3">DSM 21396 / JCM 16679 / CGMCC 1.7299 / I-0</strain>
        <plasmid evidence="2">P4</plasmid>
    </source>
</reference>
<dbReference type="KEGG" id="dgo:DGo_PD0044"/>
<feature type="region of interest" description="Disordered" evidence="1">
    <location>
        <begin position="417"/>
        <end position="448"/>
    </location>
</feature>
<name>H8H3M1_DEIGI</name>